<evidence type="ECO:0000256" key="13">
    <source>
        <dbReference type="HAMAP-Rule" id="MF_01398"/>
    </source>
</evidence>
<evidence type="ECO:0000256" key="11">
    <source>
        <dbReference type="ARBA" id="ARBA00025614"/>
    </source>
</evidence>
<keyword evidence="3 13" id="KW-0138">CF(0)</keyword>
<organism evidence="16 17">
    <name type="scientific">Thermodesulforhabdus norvegica</name>
    <dbReference type="NCBI Taxonomy" id="39841"/>
    <lineage>
        <taxon>Bacteria</taxon>
        <taxon>Pseudomonadati</taxon>
        <taxon>Thermodesulfobacteriota</taxon>
        <taxon>Syntrophobacteria</taxon>
        <taxon>Syntrophobacterales</taxon>
        <taxon>Thermodesulforhabdaceae</taxon>
        <taxon>Thermodesulforhabdus</taxon>
    </lineage>
</organism>
<evidence type="ECO:0000256" key="12">
    <source>
        <dbReference type="ARBA" id="ARBA00037847"/>
    </source>
</evidence>
<feature type="transmembrane region" description="Helical" evidence="13">
    <location>
        <begin position="44"/>
        <end position="61"/>
    </location>
</feature>
<evidence type="ECO:0000256" key="5">
    <source>
        <dbReference type="ARBA" id="ARBA00022781"/>
    </source>
</evidence>
<dbReference type="InterPro" id="IPR002146">
    <property type="entry name" value="ATP_synth_b/b'su_bac/chlpt"/>
</dbReference>
<dbReference type="Proteomes" id="UP000199611">
    <property type="component" value="Unassembled WGS sequence"/>
</dbReference>
<dbReference type="InterPro" id="IPR050059">
    <property type="entry name" value="ATP_synthase_B_chain"/>
</dbReference>
<evidence type="ECO:0000256" key="6">
    <source>
        <dbReference type="ARBA" id="ARBA00022989"/>
    </source>
</evidence>
<proteinExistence type="inferred from homology"/>
<comment type="subunit">
    <text evidence="13">F-type ATPases have 2 components, F(1) - the catalytic core - and F(0) - the membrane proton channel. F(1) has five subunits: alpha(3), beta(3), gamma(1), delta(1), epsilon(1). F(0) has three main subunits: a(1), b(2) and c(10-14). The alpha and beta chains form an alternating ring which encloses part of the gamma chain. F(1) is attached to F(0) by a central stalk formed by the gamma and epsilon chains, while a peripheral stalk is formed by the delta and b chains.</text>
</comment>
<evidence type="ECO:0000256" key="15">
    <source>
        <dbReference type="SAM" id="Coils"/>
    </source>
</evidence>
<keyword evidence="9 13" id="KW-0066">ATP synthesis</keyword>
<evidence type="ECO:0000256" key="1">
    <source>
        <dbReference type="ARBA" id="ARBA00005513"/>
    </source>
</evidence>
<evidence type="ECO:0000256" key="4">
    <source>
        <dbReference type="ARBA" id="ARBA00022692"/>
    </source>
</evidence>
<dbReference type="RefSeq" id="WP_093393417.1">
    <property type="nucleotide sequence ID" value="NZ_FOUU01000001.1"/>
</dbReference>
<dbReference type="GO" id="GO:0046961">
    <property type="term" value="F:proton-transporting ATPase activity, rotational mechanism"/>
    <property type="evidence" value="ECO:0007669"/>
    <property type="project" value="TreeGrafter"/>
</dbReference>
<evidence type="ECO:0000313" key="16">
    <source>
        <dbReference type="EMBL" id="SFM52238.1"/>
    </source>
</evidence>
<keyword evidence="7 13" id="KW-0406">Ion transport</keyword>
<comment type="subcellular location">
    <subcellularLocation>
        <location evidence="13">Cell membrane</location>
        <topology evidence="13">Single-pass membrane protein</topology>
    </subcellularLocation>
    <subcellularLocation>
        <location evidence="12">Endomembrane system</location>
        <topology evidence="12">Single-pass membrane protein</topology>
    </subcellularLocation>
</comment>
<dbReference type="GO" id="GO:0012505">
    <property type="term" value="C:endomembrane system"/>
    <property type="evidence" value="ECO:0007669"/>
    <property type="project" value="UniProtKB-SubCell"/>
</dbReference>
<keyword evidence="17" id="KW-1185">Reference proteome</keyword>
<dbReference type="GO" id="GO:0045259">
    <property type="term" value="C:proton-transporting ATP synthase complex"/>
    <property type="evidence" value="ECO:0007669"/>
    <property type="project" value="UniProtKB-KW"/>
</dbReference>
<keyword evidence="13" id="KW-1003">Cell membrane</keyword>
<keyword evidence="8 13" id="KW-0472">Membrane</keyword>
<dbReference type="HAMAP" id="MF_01398">
    <property type="entry name" value="ATP_synth_b_bprime"/>
    <property type="match status" value="1"/>
</dbReference>
<keyword evidence="5 13" id="KW-0375">Hydrogen ion transport</keyword>
<dbReference type="GO" id="GO:0005886">
    <property type="term" value="C:plasma membrane"/>
    <property type="evidence" value="ECO:0007669"/>
    <property type="project" value="UniProtKB-SubCell"/>
</dbReference>
<evidence type="ECO:0000256" key="14">
    <source>
        <dbReference type="RuleBase" id="RU003848"/>
    </source>
</evidence>
<feature type="coiled-coil region" evidence="15">
    <location>
        <begin position="80"/>
        <end position="155"/>
    </location>
</feature>
<evidence type="ECO:0000256" key="9">
    <source>
        <dbReference type="ARBA" id="ARBA00023310"/>
    </source>
</evidence>
<dbReference type="PANTHER" id="PTHR33445:SF1">
    <property type="entry name" value="ATP SYNTHASE SUBUNIT B"/>
    <property type="match status" value="1"/>
</dbReference>
<reference evidence="16 17" key="1">
    <citation type="submission" date="2016-10" db="EMBL/GenBank/DDBJ databases">
        <authorList>
            <person name="de Groot N.N."/>
        </authorList>
    </citation>
    <scope>NUCLEOTIDE SEQUENCE [LARGE SCALE GENOMIC DNA]</scope>
    <source>
        <strain evidence="16 17">DSM 9990</strain>
    </source>
</reference>
<evidence type="ECO:0000256" key="8">
    <source>
        <dbReference type="ARBA" id="ARBA00023136"/>
    </source>
</evidence>
<name>A0A1I4RJ18_9BACT</name>
<keyword evidence="6 13" id="KW-1133">Transmembrane helix</keyword>
<evidence type="ECO:0000256" key="2">
    <source>
        <dbReference type="ARBA" id="ARBA00022448"/>
    </source>
</evidence>
<accession>A0A1I4RJ18</accession>
<dbReference type="GO" id="GO:0046933">
    <property type="term" value="F:proton-transporting ATP synthase activity, rotational mechanism"/>
    <property type="evidence" value="ECO:0007669"/>
    <property type="project" value="UniProtKB-UniRule"/>
</dbReference>
<dbReference type="EMBL" id="FOUU01000001">
    <property type="protein sequence ID" value="SFM52238.1"/>
    <property type="molecule type" value="Genomic_DNA"/>
</dbReference>
<dbReference type="Pfam" id="PF00430">
    <property type="entry name" value="ATP-synt_B"/>
    <property type="match status" value="1"/>
</dbReference>
<sequence>MNSGRFLVRTIWFAGVMLLVGVGTSAFGASETVFGIDRQMWSSFWRVVNFLILVYLLNRWLKEPVKQFFRDRFNSIVGQFQELEEEEKKLSERRARQNELFDRLDDKIREIRAYYEQMGKEEKERLIRQAEELKRKTLEDARIAAEREFQQAKKRFREEVVDLAVEMAEERIRRSIGYEDHQSLIFQYVEMLEARRPEK</sequence>
<keyword evidence="2 13" id="KW-0813">Transport</keyword>
<keyword evidence="15" id="KW-0175">Coiled coil</keyword>
<comment type="function">
    <text evidence="11">Component of the F(0) channel, it forms part of the peripheral stalk, linking F(1) to F(0). The b'-subunit is a diverged and duplicated form of b found in plants and photosynthetic bacteria.</text>
</comment>
<gene>
    <name evidence="13" type="primary">atpF</name>
    <name evidence="16" type="ORF">SAMN05660836_00646</name>
</gene>
<dbReference type="OrthoDB" id="5518640at2"/>
<dbReference type="PANTHER" id="PTHR33445">
    <property type="entry name" value="ATP SYNTHASE SUBUNIT B', CHLOROPLASTIC"/>
    <property type="match status" value="1"/>
</dbReference>
<dbReference type="STRING" id="39841.SAMN05660836_00646"/>
<comment type="function">
    <text evidence="10 13">F(1)F(0) ATP synthase produces ATP from ADP in the presence of a proton or sodium gradient. F-type ATPases consist of two structural domains, F(1) containing the extramembraneous catalytic core and F(0) containing the membrane proton channel, linked together by a central stalk and a peripheral stalk. During catalysis, ATP synthesis in the catalytic domain of F(1) is coupled via a rotary mechanism of the central stalk subunits to proton translocation.</text>
</comment>
<evidence type="ECO:0000256" key="7">
    <source>
        <dbReference type="ARBA" id="ARBA00023065"/>
    </source>
</evidence>
<protein>
    <recommendedName>
        <fullName evidence="13">ATP synthase subunit b</fullName>
    </recommendedName>
    <alternativeName>
        <fullName evidence="13">ATP synthase F(0) sector subunit b</fullName>
    </alternativeName>
    <alternativeName>
        <fullName evidence="13">ATPase subunit I</fullName>
    </alternativeName>
    <alternativeName>
        <fullName evidence="13">F-type ATPase subunit b</fullName>
        <shortName evidence="13">F-ATPase subunit b</shortName>
    </alternativeName>
</protein>
<dbReference type="CDD" id="cd06503">
    <property type="entry name" value="ATP-synt_Fo_b"/>
    <property type="match status" value="1"/>
</dbReference>
<evidence type="ECO:0000256" key="3">
    <source>
        <dbReference type="ARBA" id="ARBA00022547"/>
    </source>
</evidence>
<evidence type="ECO:0000256" key="10">
    <source>
        <dbReference type="ARBA" id="ARBA00025198"/>
    </source>
</evidence>
<comment type="similarity">
    <text evidence="1 13 14">Belongs to the ATPase B chain family.</text>
</comment>
<evidence type="ECO:0000313" key="17">
    <source>
        <dbReference type="Proteomes" id="UP000199611"/>
    </source>
</evidence>
<dbReference type="AlphaFoldDB" id="A0A1I4RJ18"/>
<keyword evidence="4 13" id="KW-0812">Transmembrane</keyword>